<keyword evidence="6" id="KW-0804">Transcription</keyword>
<dbReference type="OrthoDB" id="9803564at2"/>
<accession>N2AC73</accession>
<evidence type="ECO:0000256" key="6">
    <source>
        <dbReference type="ARBA" id="ARBA00023163"/>
    </source>
</evidence>
<dbReference type="GO" id="GO:0000976">
    <property type="term" value="F:transcription cis-regulatory region binding"/>
    <property type="evidence" value="ECO:0007669"/>
    <property type="project" value="TreeGrafter"/>
</dbReference>
<dbReference type="InterPro" id="IPR039420">
    <property type="entry name" value="WalR-like"/>
</dbReference>
<feature type="modified residue" description="4-aspartylphosphate" evidence="8">
    <location>
        <position position="52"/>
    </location>
</feature>
<dbReference type="GO" id="GO:0000156">
    <property type="term" value="F:phosphorelay response regulator activity"/>
    <property type="evidence" value="ECO:0007669"/>
    <property type="project" value="TreeGrafter"/>
</dbReference>
<keyword evidence="2 8" id="KW-0597">Phosphoprotein</keyword>
<evidence type="ECO:0000259" key="11">
    <source>
        <dbReference type="PROSITE" id="PS51755"/>
    </source>
</evidence>
<feature type="domain" description="OmpR/PhoB-type" evidence="11">
    <location>
        <begin position="125"/>
        <end position="223"/>
    </location>
</feature>
<dbReference type="CDD" id="cd00383">
    <property type="entry name" value="trans_reg_C"/>
    <property type="match status" value="1"/>
</dbReference>
<dbReference type="STRING" id="1235802.C823_02496"/>
<dbReference type="Gene3D" id="1.10.10.10">
    <property type="entry name" value="Winged helix-like DNA-binding domain superfamily/Winged helix DNA-binding domain"/>
    <property type="match status" value="1"/>
</dbReference>
<dbReference type="PATRIC" id="fig|1235802.3.peg.2638"/>
<protein>
    <recommendedName>
        <fullName evidence="1">Stage 0 sporulation protein A homolog</fullName>
    </recommendedName>
</protein>
<dbReference type="SMART" id="SM00862">
    <property type="entry name" value="Trans_reg_C"/>
    <property type="match status" value="1"/>
</dbReference>
<dbReference type="AlphaFoldDB" id="N2AC73"/>
<evidence type="ECO:0000256" key="4">
    <source>
        <dbReference type="ARBA" id="ARBA00023015"/>
    </source>
</evidence>
<dbReference type="Gene3D" id="3.40.50.2300">
    <property type="match status" value="1"/>
</dbReference>
<evidence type="ECO:0000256" key="7">
    <source>
        <dbReference type="ARBA" id="ARBA00024867"/>
    </source>
</evidence>
<dbReference type="PANTHER" id="PTHR48111:SF40">
    <property type="entry name" value="PHOSPHATE REGULON TRANSCRIPTIONAL REGULATORY PROTEIN PHOB"/>
    <property type="match status" value="1"/>
</dbReference>
<feature type="domain" description="Response regulatory" evidence="10">
    <location>
        <begin position="3"/>
        <end position="116"/>
    </location>
</feature>
<dbReference type="PANTHER" id="PTHR48111">
    <property type="entry name" value="REGULATOR OF RPOS"/>
    <property type="match status" value="1"/>
</dbReference>
<comment type="function">
    <text evidence="7">May play the central regulatory role in sporulation. It may be an element of the effector pathway responsible for the activation of sporulation genes in response to nutritional stress. Spo0A may act in concert with spo0H (a sigma factor) to control the expression of some genes that are critical to the sporulation process.</text>
</comment>
<evidence type="ECO:0000256" key="9">
    <source>
        <dbReference type="PROSITE-ProRule" id="PRU01091"/>
    </source>
</evidence>
<dbReference type="eggNOG" id="COG0745">
    <property type="taxonomic scope" value="Bacteria"/>
</dbReference>
<dbReference type="SUPFAM" id="SSF52172">
    <property type="entry name" value="CheY-like"/>
    <property type="match status" value="1"/>
</dbReference>
<sequence length="229" mass="26284">MSRVLVIEDDEILNGGLCYNLQKRGITPFSAYTLEEAKGLLSKEAYDLIVLDVNLPDGSGFEFAQDTAALYEIPFIFLTAHNLEDEIIGGYQMGAEDYITKPFRIQITMEKIQAVLRRCGGRHEESCYSCGNLDIDFEKRIVRKSGELLELTPTEFDLLQFFCKNRRKILTKDILLENIWDSRRRFVSEHTLSLNISRLRNKIADDQFDYIKNIYGMGYRWVGAGEAGV</sequence>
<dbReference type="PROSITE" id="PS51755">
    <property type="entry name" value="OMPR_PHOB"/>
    <property type="match status" value="1"/>
</dbReference>
<proteinExistence type="predicted"/>
<organism evidence="12 13">
    <name type="scientific">Eubacterium plexicaudatum ASF492</name>
    <dbReference type="NCBI Taxonomy" id="1235802"/>
    <lineage>
        <taxon>Bacteria</taxon>
        <taxon>Bacillati</taxon>
        <taxon>Bacillota</taxon>
        <taxon>Clostridia</taxon>
        <taxon>Eubacteriales</taxon>
        <taxon>Eubacteriaceae</taxon>
        <taxon>Eubacterium</taxon>
    </lineage>
</organism>
<keyword evidence="13" id="KW-1185">Reference proteome</keyword>
<evidence type="ECO:0000256" key="8">
    <source>
        <dbReference type="PROSITE-ProRule" id="PRU00169"/>
    </source>
</evidence>
<dbReference type="HOGENOM" id="CLU_000445_30_3_9"/>
<evidence type="ECO:0000259" key="10">
    <source>
        <dbReference type="PROSITE" id="PS50110"/>
    </source>
</evidence>
<keyword evidence="4" id="KW-0805">Transcription regulation</keyword>
<comment type="caution">
    <text evidence="12">The sequence shown here is derived from an EMBL/GenBank/DDBJ whole genome shotgun (WGS) entry which is preliminary data.</text>
</comment>
<dbReference type="EMBL" id="AQFT01000074">
    <property type="protein sequence ID" value="EMZ27037.1"/>
    <property type="molecule type" value="Genomic_DNA"/>
</dbReference>
<name>N2AC73_9FIRM</name>
<evidence type="ECO:0000313" key="12">
    <source>
        <dbReference type="EMBL" id="EMZ27037.1"/>
    </source>
</evidence>
<dbReference type="Pfam" id="PF00072">
    <property type="entry name" value="Response_reg"/>
    <property type="match status" value="1"/>
</dbReference>
<dbReference type="CDD" id="cd17574">
    <property type="entry name" value="REC_OmpR"/>
    <property type="match status" value="1"/>
</dbReference>
<dbReference type="InterPro" id="IPR001867">
    <property type="entry name" value="OmpR/PhoB-type_DNA-bd"/>
</dbReference>
<keyword evidence="5 9" id="KW-0238">DNA-binding</keyword>
<dbReference type="GO" id="GO:0006355">
    <property type="term" value="P:regulation of DNA-templated transcription"/>
    <property type="evidence" value="ECO:0007669"/>
    <property type="project" value="InterPro"/>
</dbReference>
<keyword evidence="3" id="KW-0902">Two-component regulatory system</keyword>
<reference evidence="12 13" key="1">
    <citation type="journal article" date="2014" name="Genome Announc.">
        <title>Draft genome sequences of the altered schaedler flora, a defined bacterial community from gnotobiotic mice.</title>
        <authorList>
            <person name="Wannemuehler M.J."/>
            <person name="Overstreet A.M."/>
            <person name="Ward D.V."/>
            <person name="Phillips G.J."/>
        </authorList>
    </citation>
    <scope>NUCLEOTIDE SEQUENCE [LARGE SCALE GENOMIC DNA]</scope>
    <source>
        <strain evidence="12 13">ASF492</strain>
    </source>
</reference>
<dbReference type="Proteomes" id="UP000012589">
    <property type="component" value="Unassembled WGS sequence"/>
</dbReference>
<feature type="DNA-binding region" description="OmpR/PhoB-type" evidence="9">
    <location>
        <begin position="125"/>
        <end position="223"/>
    </location>
</feature>
<evidence type="ECO:0000313" key="13">
    <source>
        <dbReference type="Proteomes" id="UP000012589"/>
    </source>
</evidence>
<dbReference type="Pfam" id="PF00486">
    <property type="entry name" value="Trans_reg_C"/>
    <property type="match status" value="1"/>
</dbReference>
<dbReference type="PROSITE" id="PS50110">
    <property type="entry name" value="RESPONSE_REGULATORY"/>
    <property type="match status" value="1"/>
</dbReference>
<dbReference type="GO" id="GO:0005829">
    <property type="term" value="C:cytosol"/>
    <property type="evidence" value="ECO:0007669"/>
    <property type="project" value="TreeGrafter"/>
</dbReference>
<dbReference type="GO" id="GO:0032993">
    <property type="term" value="C:protein-DNA complex"/>
    <property type="evidence" value="ECO:0007669"/>
    <property type="project" value="TreeGrafter"/>
</dbReference>
<evidence type="ECO:0000256" key="1">
    <source>
        <dbReference type="ARBA" id="ARBA00018672"/>
    </source>
</evidence>
<evidence type="ECO:0000256" key="3">
    <source>
        <dbReference type="ARBA" id="ARBA00023012"/>
    </source>
</evidence>
<evidence type="ECO:0000256" key="2">
    <source>
        <dbReference type="ARBA" id="ARBA00022553"/>
    </source>
</evidence>
<dbReference type="InterPro" id="IPR036388">
    <property type="entry name" value="WH-like_DNA-bd_sf"/>
</dbReference>
<dbReference type="SMART" id="SM00448">
    <property type="entry name" value="REC"/>
    <property type="match status" value="1"/>
</dbReference>
<dbReference type="InterPro" id="IPR001789">
    <property type="entry name" value="Sig_transdc_resp-reg_receiver"/>
</dbReference>
<dbReference type="InterPro" id="IPR011006">
    <property type="entry name" value="CheY-like_superfamily"/>
</dbReference>
<evidence type="ECO:0000256" key="5">
    <source>
        <dbReference type="ARBA" id="ARBA00023125"/>
    </source>
</evidence>
<gene>
    <name evidence="12" type="ORF">C823_02496</name>
</gene>